<keyword evidence="9 12" id="KW-0408">Iron</keyword>
<keyword evidence="8 12" id="KW-0560">Oxidoreductase</keyword>
<evidence type="ECO:0000256" key="8">
    <source>
        <dbReference type="ARBA" id="ARBA00023002"/>
    </source>
</evidence>
<dbReference type="Gene3D" id="2.60.120.10">
    <property type="entry name" value="Jelly Rolls"/>
    <property type="match status" value="1"/>
</dbReference>
<comment type="similarity">
    <text evidence="12">Belongs to the acireductone dioxygenase (ARD) family.</text>
</comment>
<comment type="subcellular location">
    <subcellularLocation>
        <location evidence="2">Cell membrane</location>
        <topology evidence="2">Peripheral membrane protein</topology>
        <orientation evidence="2">Cytoplasmic side</orientation>
    </subcellularLocation>
    <subcellularLocation>
        <location evidence="12">Cytoplasm</location>
    </subcellularLocation>
    <subcellularLocation>
        <location evidence="12">Nucleus</location>
    </subcellularLocation>
</comment>
<evidence type="ECO:0000256" key="2">
    <source>
        <dbReference type="ARBA" id="ARBA00004413"/>
    </source>
</evidence>
<name>A0A914XFL4_9BILA</name>
<dbReference type="GO" id="GO:0005506">
    <property type="term" value="F:iron ion binding"/>
    <property type="evidence" value="ECO:0007669"/>
    <property type="project" value="UniProtKB-UniRule"/>
</dbReference>
<dbReference type="InterPro" id="IPR014710">
    <property type="entry name" value="RmlC-like_jellyroll"/>
</dbReference>
<evidence type="ECO:0000256" key="6">
    <source>
        <dbReference type="ARBA" id="ARBA00022723"/>
    </source>
</evidence>
<dbReference type="GO" id="GO:0019509">
    <property type="term" value="P:L-methionine salvage from methylthioadenosine"/>
    <property type="evidence" value="ECO:0007669"/>
    <property type="project" value="UniProtKB-UniRule"/>
</dbReference>
<evidence type="ECO:0000256" key="5">
    <source>
        <dbReference type="ARBA" id="ARBA00022605"/>
    </source>
</evidence>
<evidence type="ECO:0000256" key="12">
    <source>
        <dbReference type="HAMAP-Rule" id="MF_03154"/>
    </source>
</evidence>
<dbReference type="PANTHER" id="PTHR23418">
    <property type="entry name" value="ACIREDUCTONE DIOXYGENASE"/>
    <property type="match status" value="1"/>
</dbReference>
<sequence>MVSAWFLDRSPADQKLPNKPSPTVHVGVNELAKFGVDYYKITNTANFDEELNEFRQKHGYDYSDEITINKEKLPNYDDKVKMFYEEHIHTDDEVRYVVEGSGYFDVRNANDEWIRILVESGDLLVLPAGIYHRFTVDTNDYIKVVRLFKGVPVWTAHNRPAEEMDARLKYVQKYAEGQQTRSAQVSL</sequence>
<dbReference type="GO" id="GO:0010309">
    <property type="term" value="F:acireductone dioxygenase [iron(II)-requiring] activity"/>
    <property type="evidence" value="ECO:0007669"/>
    <property type="project" value="UniProtKB-UniRule"/>
</dbReference>
<dbReference type="SUPFAM" id="SSF51182">
    <property type="entry name" value="RmlC-like cupins"/>
    <property type="match status" value="1"/>
</dbReference>
<dbReference type="InterPro" id="IPR011051">
    <property type="entry name" value="RmlC_Cupin_sf"/>
</dbReference>
<keyword evidence="11 12" id="KW-0539">Nucleus</keyword>
<evidence type="ECO:0000256" key="10">
    <source>
        <dbReference type="ARBA" id="ARBA00023167"/>
    </source>
</evidence>
<feature type="binding site" evidence="12">
    <location>
        <position position="89"/>
    </location>
    <ligand>
        <name>Fe(2+)</name>
        <dbReference type="ChEBI" id="CHEBI:29033"/>
        <note>for iron-dependent acireductone dioxygenase activity</note>
    </ligand>
</feature>
<feature type="binding site" evidence="12">
    <location>
        <position position="89"/>
    </location>
    <ligand>
        <name>Ni(2+)</name>
        <dbReference type="ChEBI" id="CHEBI:49786"/>
        <note>for nickel-dependent acireductone dioxygenase activity</note>
    </ligand>
</feature>
<dbReference type="Pfam" id="PF03079">
    <property type="entry name" value="ARD"/>
    <property type="match status" value="1"/>
</dbReference>
<dbReference type="AlphaFoldDB" id="A0A914XFL4"/>
<evidence type="ECO:0000256" key="7">
    <source>
        <dbReference type="ARBA" id="ARBA00022964"/>
    </source>
</evidence>
<evidence type="ECO:0000256" key="11">
    <source>
        <dbReference type="ARBA" id="ARBA00023242"/>
    </source>
</evidence>
<dbReference type="WBParaSite" id="PSAMB.scaffold7490size7560.g30129.t1">
    <property type="protein sequence ID" value="PSAMB.scaffold7490size7560.g30129.t1"/>
    <property type="gene ID" value="PSAMB.scaffold7490size7560.g30129"/>
</dbReference>
<comment type="function">
    <text evidence="12">Catalyzes 2 different reactions between oxygen and the acireductone 1,2-dihydroxy-3-keto-5-methylthiopentene (DHK-MTPene) depending upon the metal bound in the active site. Fe-containing acireductone dioxygenase (Fe-ARD) produces formate and 2-keto-4-methylthiobutyrate (KMTB), the alpha-ketoacid precursor of methionine in the methionine recycle pathway. Ni-containing acireductone dioxygenase (Ni-ARD) produces methylthiopropionate, carbon monoxide and formate, and does not lie on the methionine recycle pathway.</text>
</comment>
<dbReference type="EC" id="1.13.11.54" evidence="12"/>
<keyword evidence="13" id="KW-1185">Reference proteome</keyword>
<feature type="binding site" evidence="12">
    <location>
        <position position="87"/>
    </location>
    <ligand>
        <name>Fe(2+)</name>
        <dbReference type="ChEBI" id="CHEBI:29033"/>
        <note>for iron-dependent acireductone dioxygenase activity</note>
    </ligand>
</feature>
<evidence type="ECO:0000313" key="13">
    <source>
        <dbReference type="Proteomes" id="UP000887566"/>
    </source>
</evidence>
<comment type="catalytic activity">
    <reaction evidence="1 12">
        <text>1,2-dihydroxy-5-(methylsulfanyl)pent-1-en-3-one + O2 = 4-methylsulfanyl-2-oxobutanoate + formate + 2 H(+)</text>
        <dbReference type="Rhea" id="RHEA:24504"/>
        <dbReference type="ChEBI" id="CHEBI:15378"/>
        <dbReference type="ChEBI" id="CHEBI:15379"/>
        <dbReference type="ChEBI" id="CHEBI:15740"/>
        <dbReference type="ChEBI" id="CHEBI:16723"/>
        <dbReference type="ChEBI" id="CHEBI:49252"/>
        <dbReference type="EC" id="1.13.11.54"/>
    </reaction>
</comment>
<dbReference type="Proteomes" id="UP000887566">
    <property type="component" value="Unplaced"/>
</dbReference>
<keyword evidence="10 12" id="KW-0486">Methionine biosynthesis</keyword>
<feature type="binding site" evidence="12">
    <location>
        <position position="132"/>
    </location>
    <ligand>
        <name>Ni(2+)</name>
        <dbReference type="ChEBI" id="CHEBI:49786"/>
        <note>for nickel-dependent acireductone dioxygenase activity</note>
    </ligand>
</feature>
<dbReference type="InterPro" id="IPR004313">
    <property type="entry name" value="ARD"/>
</dbReference>
<dbReference type="HAMAP" id="MF_03154">
    <property type="entry name" value="Salvage_MtnD_euk"/>
    <property type="match status" value="1"/>
</dbReference>
<organism evidence="13 14">
    <name type="scientific">Plectus sambesii</name>
    <dbReference type="NCBI Taxonomy" id="2011161"/>
    <lineage>
        <taxon>Eukaryota</taxon>
        <taxon>Metazoa</taxon>
        <taxon>Ecdysozoa</taxon>
        <taxon>Nematoda</taxon>
        <taxon>Chromadorea</taxon>
        <taxon>Plectida</taxon>
        <taxon>Plectina</taxon>
        <taxon>Plectoidea</taxon>
        <taxon>Plectidae</taxon>
        <taxon>Plectus</taxon>
    </lineage>
</organism>
<feature type="binding site" evidence="12">
    <location>
        <position position="93"/>
    </location>
    <ligand>
        <name>Fe(2+)</name>
        <dbReference type="ChEBI" id="CHEBI:29033"/>
        <note>for iron-dependent acireductone dioxygenase activity</note>
    </ligand>
</feature>
<dbReference type="GO" id="GO:0005737">
    <property type="term" value="C:cytoplasm"/>
    <property type="evidence" value="ECO:0007669"/>
    <property type="project" value="UniProtKB-SubCell"/>
</dbReference>
<dbReference type="FunFam" id="2.60.120.10:FF:000031">
    <property type="entry name" value="1,2-dihydroxy-3-keto-5-methylthiopentene dioxygenase"/>
    <property type="match status" value="1"/>
</dbReference>
<comment type="cofactor">
    <cofactor evidence="12">
        <name>Fe(2+)</name>
        <dbReference type="ChEBI" id="CHEBI:29033"/>
    </cofactor>
    <cofactor evidence="12">
        <name>Ni(2+)</name>
        <dbReference type="ChEBI" id="CHEBI:49786"/>
    </cofactor>
    <text evidence="12">Binds either 1 Fe or Ni cation per monomer. Iron-binding promotes an acireductone dioxygenase reaction producing 2-keto-4-methylthiobutyrate, while nickel-binding promotes an acireductone dioxygenase reaction producing 3-(methylsulfanyl)propanoate.</text>
</comment>
<keyword evidence="4 12" id="KW-0533">Nickel</keyword>
<accession>A0A914XFL4</accession>
<dbReference type="PANTHER" id="PTHR23418:SF0">
    <property type="entry name" value="ACIREDUCTONE DIOXYGENASE"/>
    <property type="match status" value="1"/>
</dbReference>
<reference evidence="14" key="1">
    <citation type="submission" date="2022-11" db="UniProtKB">
        <authorList>
            <consortium name="WormBaseParasite"/>
        </authorList>
    </citation>
    <scope>IDENTIFICATION</scope>
</reference>
<keyword evidence="3 12" id="KW-0963">Cytoplasm</keyword>
<keyword evidence="7 12" id="KW-0223">Dioxygenase</keyword>
<evidence type="ECO:0000256" key="3">
    <source>
        <dbReference type="ARBA" id="ARBA00022490"/>
    </source>
</evidence>
<dbReference type="EC" id="1.13.11.53" evidence="12"/>
<dbReference type="GO" id="GO:0010308">
    <property type="term" value="F:acireductone dioxygenase (Ni2+-requiring) activity"/>
    <property type="evidence" value="ECO:0007669"/>
    <property type="project" value="UniProtKB-UniRule"/>
</dbReference>
<evidence type="ECO:0000256" key="4">
    <source>
        <dbReference type="ARBA" id="ARBA00022596"/>
    </source>
</evidence>
<dbReference type="GO" id="GO:0016151">
    <property type="term" value="F:nickel cation binding"/>
    <property type="evidence" value="ECO:0007669"/>
    <property type="project" value="UniProtKB-UniRule"/>
</dbReference>
<evidence type="ECO:0000256" key="1">
    <source>
        <dbReference type="ARBA" id="ARBA00000428"/>
    </source>
</evidence>
<feature type="binding site" evidence="12">
    <location>
        <position position="93"/>
    </location>
    <ligand>
        <name>Ni(2+)</name>
        <dbReference type="ChEBI" id="CHEBI:49786"/>
        <note>for nickel-dependent acireductone dioxygenase activity</note>
    </ligand>
</feature>
<comment type="pathway">
    <text evidence="12">Amino-acid biosynthesis; L-methionine biosynthesis via salvage pathway; L-methionine from S-methyl-5-thio-alpha-D-ribose 1-phosphate: step 5/6.</text>
</comment>
<proteinExistence type="inferred from homology"/>
<dbReference type="InterPro" id="IPR027496">
    <property type="entry name" value="ARD_euk"/>
</dbReference>
<feature type="binding site" evidence="12">
    <location>
        <position position="132"/>
    </location>
    <ligand>
        <name>Fe(2+)</name>
        <dbReference type="ChEBI" id="CHEBI:29033"/>
        <note>for iron-dependent acireductone dioxygenase activity</note>
    </ligand>
</feature>
<keyword evidence="6 12" id="KW-0479">Metal-binding</keyword>
<dbReference type="GO" id="GO:0005886">
    <property type="term" value="C:plasma membrane"/>
    <property type="evidence" value="ECO:0007669"/>
    <property type="project" value="UniProtKB-SubCell"/>
</dbReference>
<dbReference type="GO" id="GO:0005634">
    <property type="term" value="C:nucleus"/>
    <property type="evidence" value="ECO:0007669"/>
    <property type="project" value="UniProtKB-SubCell"/>
</dbReference>
<dbReference type="CDD" id="cd02232">
    <property type="entry name" value="cupin_ARD"/>
    <property type="match status" value="1"/>
</dbReference>
<feature type="binding site" evidence="12">
    <location>
        <position position="87"/>
    </location>
    <ligand>
        <name>Ni(2+)</name>
        <dbReference type="ChEBI" id="CHEBI:49786"/>
        <note>for nickel-dependent acireductone dioxygenase activity</note>
    </ligand>
</feature>
<keyword evidence="5 12" id="KW-0028">Amino-acid biosynthesis</keyword>
<evidence type="ECO:0000313" key="14">
    <source>
        <dbReference type="WBParaSite" id="PSAMB.scaffold7490size7560.g30129.t1"/>
    </source>
</evidence>
<evidence type="ECO:0000256" key="9">
    <source>
        <dbReference type="ARBA" id="ARBA00023004"/>
    </source>
</evidence>
<protein>
    <recommendedName>
        <fullName evidence="12">Acireductone dioxygenase</fullName>
    </recommendedName>
    <alternativeName>
        <fullName evidence="12">Acireductone dioxygenase (Fe(2+)-requiring)</fullName>
        <shortName evidence="12">ARD'</shortName>
        <shortName evidence="12">Fe-ARD</shortName>
        <ecNumber evidence="12">1.13.11.54</ecNumber>
    </alternativeName>
    <alternativeName>
        <fullName evidence="12">Acireductone dioxygenase (Ni(2+)-requiring)</fullName>
        <shortName evidence="12">ARD</shortName>
        <shortName evidence="12">Ni-ARD</shortName>
        <ecNumber evidence="12">1.13.11.53</ecNumber>
    </alternativeName>
</protein>
<comment type="catalytic activity">
    <reaction evidence="12">
        <text>1,2-dihydroxy-5-(methylsulfanyl)pent-1-en-3-one + O2 = 3-(methylsulfanyl)propanoate + CO + formate + 2 H(+)</text>
        <dbReference type="Rhea" id="RHEA:14161"/>
        <dbReference type="ChEBI" id="CHEBI:15378"/>
        <dbReference type="ChEBI" id="CHEBI:15379"/>
        <dbReference type="ChEBI" id="CHEBI:15740"/>
        <dbReference type="ChEBI" id="CHEBI:17245"/>
        <dbReference type="ChEBI" id="CHEBI:49016"/>
        <dbReference type="ChEBI" id="CHEBI:49252"/>
        <dbReference type="EC" id="1.13.11.53"/>
    </reaction>
</comment>